<keyword evidence="2" id="KW-0238">DNA-binding</keyword>
<accession>A0A1F5UNI8</accession>
<dbReference type="InterPro" id="IPR036388">
    <property type="entry name" value="WH-like_DNA-bd_sf"/>
</dbReference>
<dbReference type="InterPro" id="IPR011991">
    <property type="entry name" value="ArsR-like_HTH"/>
</dbReference>
<dbReference type="SMART" id="SM00418">
    <property type="entry name" value="HTH_ARSR"/>
    <property type="match status" value="1"/>
</dbReference>
<dbReference type="PANTHER" id="PTHR33154:SF18">
    <property type="entry name" value="ARSENICAL RESISTANCE OPERON REPRESSOR"/>
    <property type="match status" value="1"/>
</dbReference>
<evidence type="ECO:0000256" key="2">
    <source>
        <dbReference type="ARBA" id="ARBA00023125"/>
    </source>
</evidence>
<dbReference type="EMBL" id="MFGX01000130">
    <property type="protein sequence ID" value="OGF52723.1"/>
    <property type="molecule type" value="Genomic_DNA"/>
</dbReference>
<name>A0A1F5UNI8_FRAXR</name>
<feature type="domain" description="HTH arsR-type" evidence="4">
    <location>
        <begin position="10"/>
        <end position="112"/>
    </location>
</feature>
<dbReference type="CDD" id="cd00090">
    <property type="entry name" value="HTH_ARSR"/>
    <property type="match status" value="1"/>
</dbReference>
<organism evidence="5 6">
    <name type="scientific">Fraserbacteria sp. (strain RBG_16_55_9)</name>
    <dbReference type="NCBI Taxonomy" id="1817864"/>
    <lineage>
        <taxon>Bacteria</taxon>
        <taxon>Candidatus Fraseribacteriota</taxon>
    </lineage>
</organism>
<dbReference type="NCBIfam" id="NF033788">
    <property type="entry name" value="HTH_metalloreg"/>
    <property type="match status" value="1"/>
</dbReference>
<dbReference type="SUPFAM" id="SSF46785">
    <property type="entry name" value="Winged helix' DNA-binding domain"/>
    <property type="match status" value="1"/>
</dbReference>
<evidence type="ECO:0000259" key="4">
    <source>
        <dbReference type="PROSITE" id="PS50987"/>
    </source>
</evidence>
<comment type="caution">
    <text evidence="5">The sequence shown here is derived from an EMBL/GenBank/DDBJ whole genome shotgun (WGS) entry which is preliminary data.</text>
</comment>
<dbReference type="GO" id="GO:0003700">
    <property type="term" value="F:DNA-binding transcription factor activity"/>
    <property type="evidence" value="ECO:0007669"/>
    <property type="project" value="InterPro"/>
</dbReference>
<sequence length="112" mass="12689">ISIVMETSKVKERKMTDLAKIFKALSDENRLAIFQVIRERCGPGCQLSDEQVGSYVSEIAQHFDLALSTVSHHLKELRNAGLIHCKKQGQWVYCTPNDAVLEQIEAFVQRAE</sequence>
<dbReference type="GO" id="GO:0003677">
    <property type="term" value="F:DNA binding"/>
    <property type="evidence" value="ECO:0007669"/>
    <property type="project" value="UniProtKB-KW"/>
</dbReference>
<dbReference type="Pfam" id="PF12840">
    <property type="entry name" value="HTH_20"/>
    <property type="match status" value="1"/>
</dbReference>
<dbReference type="InterPro" id="IPR036390">
    <property type="entry name" value="WH_DNA-bd_sf"/>
</dbReference>
<evidence type="ECO:0000313" key="5">
    <source>
        <dbReference type="EMBL" id="OGF52723.1"/>
    </source>
</evidence>
<dbReference type="PROSITE" id="PS50987">
    <property type="entry name" value="HTH_ARSR_2"/>
    <property type="match status" value="1"/>
</dbReference>
<dbReference type="InterPro" id="IPR051081">
    <property type="entry name" value="HTH_MetalResp_TranReg"/>
</dbReference>
<dbReference type="Proteomes" id="UP000179157">
    <property type="component" value="Unassembled WGS sequence"/>
</dbReference>
<dbReference type="PANTHER" id="PTHR33154">
    <property type="entry name" value="TRANSCRIPTIONAL REGULATOR, ARSR FAMILY"/>
    <property type="match status" value="1"/>
</dbReference>
<evidence type="ECO:0000256" key="1">
    <source>
        <dbReference type="ARBA" id="ARBA00023015"/>
    </source>
</evidence>
<reference evidence="5 6" key="1">
    <citation type="journal article" date="2016" name="Nat. Commun.">
        <title>Thousands of microbial genomes shed light on interconnected biogeochemical processes in an aquifer system.</title>
        <authorList>
            <person name="Anantharaman K."/>
            <person name="Brown C.T."/>
            <person name="Hug L.A."/>
            <person name="Sharon I."/>
            <person name="Castelle C.J."/>
            <person name="Probst A.J."/>
            <person name="Thomas B.C."/>
            <person name="Singh A."/>
            <person name="Wilkins M.J."/>
            <person name="Karaoz U."/>
            <person name="Brodie E.L."/>
            <person name="Williams K.H."/>
            <person name="Hubbard S.S."/>
            <person name="Banfield J.F."/>
        </authorList>
    </citation>
    <scope>NUCLEOTIDE SEQUENCE [LARGE SCALE GENOMIC DNA]</scope>
    <source>
        <strain evidence="6">RBG_16_55_9</strain>
    </source>
</reference>
<feature type="non-terminal residue" evidence="5">
    <location>
        <position position="1"/>
    </location>
</feature>
<proteinExistence type="predicted"/>
<evidence type="ECO:0000313" key="6">
    <source>
        <dbReference type="Proteomes" id="UP000179157"/>
    </source>
</evidence>
<gene>
    <name evidence="5" type="ORF">A2Z21_08050</name>
</gene>
<protein>
    <recommendedName>
        <fullName evidence="4">HTH arsR-type domain-containing protein</fullName>
    </recommendedName>
</protein>
<keyword evidence="3" id="KW-0804">Transcription</keyword>
<dbReference type="STRING" id="1817864.A2Z21_08050"/>
<dbReference type="Gene3D" id="1.10.10.10">
    <property type="entry name" value="Winged helix-like DNA-binding domain superfamily/Winged helix DNA-binding domain"/>
    <property type="match status" value="1"/>
</dbReference>
<keyword evidence="1" id="KW-0805">Transcription regulation</keyword>
<evidence type="ECO:0000256" key="3">
    <source>
        <dbReference type="ARBA" id="ARBA00023163"/>
    </source>
</evidence>
<dbReference type="AlphaFoldDB" id="A0A1F5UNI8"/>
<dbReference type="InterPro" id="IPR001845">
    <property type="entry name" value="HTH_ArsR_DNA-bd_dom"/>
</dbReference>